<proteinExistence type="predicted"/>
<reference evidence="2" key="1">
    <citation type="journal article" date="2015" name="Nature">
        <title>Complex archaea that bridge the gap between prokaryotes and eukaryotes.</title>
        <authorList>
            <person name="Spang A."/>
            <person name="Saw J.H."/>
            <person name="Jorgensen S.L."/>
            <person name="Zaremba-Niedzwiedzka K."/>
            <person name="Martijn J."/>
            <person name="Lind A.E."/>
            <person name="van Eijk R."/>
            <person name="Schleper C."/>
            <person name="Guy L."/>
            <person name="Ettema T.J."/>
        </authorList>
    </citation>
    <scope>NUCLEOTIDE SEQUENCE</scope>
</reference>
<sequence>MIFPTLFKRRSCYFPTMWGSLIIVITLVMLGGFVVKNFATFLALNVPISSRYLVVEGWLSKVSLEQAVVEFRRGNYELIITSGGPDLSDFDSTYESYAEKATAELIKIGVEPSKIISAPSPASAQDRTYLSAVMVRNKLLEHLKFLPESINVFSSDVHSRRSYYLYELAFRNTETKIGIVATDSERFNLDSWWQTSEGAKSVLTEMFGWLWTRCCFAPHDVGSYGEMWGQKNV</sequence>
<dbReference type="InterPro" id="IPR036425">
    <property type="entry name" value="MoaB/Mog-like_dom_sf"/>
</dbReference>
<dbReference type="EMBL" id="LAZR01000521">
    <property type="protein sequence ID" value="KKN65563.1"/>
    <property type="molecule type" value="Genomic_DNA"/>
</dbReference>
<accession>A0A0F9VI96</accession>
<feature type="transmembrane region" description="Helical" evidence="1">
    <location>
        <begin position="12"/>
        <end position="35"/>
    </location>
</feature>
<gene>
    <name evidence="2" type="ORF">LCGC14_0480360</name>
</gene>
<keyword evidence="1" id="KW-0472">Membrane</keyword>
<keyword evidence="1" id="KW-0812">Transmembrane</keyword>
<comment type="caution">
    <text evidence="2">The sequence shown here is derived from an EMBL/GenBank/DDBJ whole genome shotgun (WGS) entry which is preliminary data.</text>
</comment>
<evidence type="ECO:0000256" key="1">
    <source>
        <dbReference type="SAM" id="Phobius"/>
    </source>
</evidence>
<organism evidence="2">
    <name type="scientific">marine sediment metagenome</name>
    <dbReference type="NCBI Taxonomy" id="412755"/>
    <lineage>
        <taxon>unclassified sequences</taxon>
        <taxon>metagenomes</taxon>
        <taxon>ecological metagenomes</taxon>
    </lineage>
</organism>
<dbReference type="SUPFAM" id="SSF53218">
    <property type="entry name" value="Molybdenum cofactor biosynthesis proteins"/>
    <property type="match status" value="1"/>
</dbReference>
<name>A0A0F9VI96_9ZZZZ</name>
<dbReference type="AlphaFoldDB" id="A0A0F9VI96"/>
<keyword evidence="1" id="KW-1133">Transmembrane helix</keyword>
<protein>
    <submittedName>
        <fullName evidence="2">Uncharacterized protein</fullName>
    </submittedName>
</protein>
<evidence type="ECO:0000313" key="2">
    <source>
        <dbReference type="EMBL" id="KKN65563.1"/>
    </source>
</evidence>